<dbReference type="EMBL" id="LOMO01000001">
    <property type="protein sequence ID" value="KXY51169.1"/>
    <property type="molecule type" value="Genomic_DNA"/>
</dbReference>
<name>A0A9X0SPF0_BACCE</name>
<gene>
    <name evidence="1" type="ORF">AT268_32225</name>
</gene>
<proteinExistence type="predicted"/>
<evidence type="ECO:0000313" key="1">
    <source>
        <dbReference type="EMBL" id="KXY51169.1"/>
    </source>
</evidence>
<accession>A0A9X0SPF0</accession>
<comment type="caution">
    <text evidence="1">The sequence shown here is derived from an EMBL/GenBank/DDBJ whole genome shotgun (WGS) entry which is preliminary data.</text>
</comment>
<organism evidence="1 2">
    <name type="scientific">Bacillus cereus</name>
    <dbReference type="NCBI Taxonomy" id="1396"/>
    <lineage>
        <taxon>Bacteria</taxon>
        <taxon>Bacillati</taxon>
        <taxon>Bacillota</taxon>
        <taxon>Bacilli</taxon>
        <taxon>Bacillales</taxon>
        <taxon>Bacillaceae</taxon>
        <taxon>Bacillus</taxon>
        <taxon>Bacillus cereus group</taxon>
    </lineage>
</organism>
<protein>
    <submittedName>
        <fullName evidence="1">Uncharacterized protein</fullName>
    </submittedName>
</protein>
<evidence type="ECO:0000313" key="2">
    <source>
        <dbReference type="Proteomes" id="UP000075476"/>
    </source>
</evidence>
<dbReference type="Proteomes" id="UP000075476">
    <property type="component" value="Unassembled WGS sequence"/>
</dbReference>
<dbReference type="AlphaFoldDB" id="A0A9X0SPF0"/>
<sequence length="255" mass="29605">MNLFKKGSVFIMSIFYHISTDLQHSGEFVPRIPSCRHQDKEDDVTKRICVSKTIDDCLSAIPSGGAHLEELNIEQRGYYKVFKIDTDKLGIEDSDIVSSDVLYQEDLVRDAEVTNEHWILKGFQVAEEDSYIIKLIAWEESAKDIIPDFIYRMAEEQYVGDYVQAYTDHFNDYVPCSTFIVDAGYVKEFVSAGMTLSFYFDTEEEGDYLLSKFQSDKRMYISYQDMDTISICIKEDMSCEELFTKHLQFLKDNLL</sequence>
<reference evidence="1 2" key="1">
    <citation type="submission" date="2015-12" db="EMBL/GenBank/DDBJ databases">
        <title>Bacillus cereus Group isolate.</title>
        <authorList>
            <person name="Kovac J."/>
        </authorList>
    </citation>
    <scope>NUCLEOTIDE SEQUENCE [LARGE SCALE GENOMIC DNA]</scope>
    <source>
        <strain evidence="1 2">FSL K6-0073</strain>
    </source>
</reference>